<evidence type="ECO:0000313" key="2">
    <source>
        <dbReference type="Proteomes" id="UP000663880"/>
    </source>
</evidence>
<dbReference type="AlphaFoldDB" id="A0A821S5B0"/>
<protein>
    <submittedName>
        <fullName evidence="1">Uncharacterized protein</fullName>
    </submittedName>
</protein>
<dbReference type="EMBL" id="CAJOBZ010000016">
    <property type="protein sequence ID" value="CAF4850714.1"/>
    <property type="molecule type" value="Genomic_DNA"/>
</dbReference>
<proteinExistence type="predicted"/>
<sequence>MYFMGAIGHIMQGSDIKEVLAEIYASKSLEKMLNGHAYAKAVRDHTLLQQLTLAIIILKEVEMNDIMDADVIINIEHILGNTLSYNDIENDDQVSGALLNKFNQKLKEYEEQGPTAKLWI</sequence>
<evidence type="ECO:0000313" key="1">
    <source>
        <dbReference type="EMBL" id="CAF4850714.1"/>
    </source>
</evidence>
<accession>A0A821S5B0</accession>
<dbReference type="Proteomes" id="UP000663880">
    <property type="component" value="Unassembled WGS sequence"/>
</dbReference>
<dbReference type="OrthoDB" id="6753017at2759"/>
<name>A0A821S5B0_9NEOP</name>
<organism evidence="1 2">
    <name type="scientific">Pieris macdunnoughi</name>
    <dbReference type="NCBI Taxonomy" id="345717"/>
    <lineage>
        <taxon>Eukaryota</taxon>
        <taxon>Metazoa</taxon>
        <taxon>Ecdysozoa</taxon>
        <taxon>Arthropoda</taxon>
        <taxon>Hexapoda</taxon>
        <taxon>Insecta</taxon>
        <taxon>Pterygota</taxon>
        <taxon>Neoptera</taxon>
        <taxon>Endopterygota</taxon>
        <taxon>Lepidoptera</taxon>
        <taxon>Glossata</taxon>
        <taxon>Ditrysia</taxon>
        <taxon>Papilionoidea</taxon>
        <taxon>Pieridae</taxon>
        <taxon>Pierinae</taxon>
        <taxon>Pieris</taxon>
    </lineage>
</organism>
<keyword evidence="2" id="KW-1185">Reference proteome</keyword>
<reference evidence="1" key="1">
    <citation type="submission" date="2021-02" db="EMBL/GenBank/DDBJ databases">
        <authorList>
            <person name="Steward A R."/>
        </authorList>
    </citation>
    <scope>NUCLEOTIDE SEQUENCE</scope>
</reference>
<comment type="caution">
    <text evidence="1">The sequence shown here is derived from an EMBL/GenBank/DDBJ whole genome shotgun (WGS) entry which is preliminary data.</text>
</comment>
<gene>
    <name evidence="1" type="ORF">PMACD_LOCUS7020</name>
</gene>